<evidence type="ECO:0000256" key="5">
    <source>
        <dbReference type="ARBA" id="ARBA00023002"/>
    </source>
</evidence>
<dbReference type="SUPFAM" id="SSF51735">
    <property type="entry name" value="NAD(P)-binding Rossmann-fold domains"/>
    <property type="match status" value="1"/>
</dbReference>
<dbReference type="PANTHER" id="PTHR42940">
    <property type="entry name" value="ALCOHOL DEHYDROGENASE 1-RELATED"/>
    <property type="match status" value="1"/>
</dbReference>
<dbReference type="GO" id="GO:0008270">
    <property type="term" value="F:zinc ion binding"/>
    <property type="evidence" value="ECO:0007669"/>
    <property type="project" value="InterPro"/>
</dbReference>
<evidence type="ECO:0000256" key="2">
    <source>
        <dbReference type="ARBA" id="ARBA00008072"/>
    </source>
</evidence>
<accession>A0AAD7TJT1</accession>
<protein>
    <recommendedName>
        <fullName evidence="7">Enoyl reductase (ER) domain-containing protein</fullName>
    </recommendedName>
</protein>
<organism evidence="8 9">
    <name type="scientific">Trametes cubensis</name>
    <dbReference type="NCBI Taxonomy" id="1111947"/>
    <lineage>
        <taxon>Eukaryota</taxon>
        <taxon>Fungi</taxon>
        <taxon>Dikarya</taxon>
        <taxon>Basidiomycota</taxon>
        <taxon>Agaricomycotina</taxon>
        <taxon>Agaricomycetes</taxon>
        <taxon>Polyporales</taxon>
        <taxon>Polyporaceae</taxon>
        <taxon>Trametes</taxon>
    </lineage>
</organism>
<dbReference type="PROSITE" id="PS00059">
    <property type="entry name" value="ADH_ZINC"/>
    <property type="match status" value="1"/>
</dbReference>
<keyword evidence="9" id="KW-1185">Reference proteome</keyword>
<dbReference type="Gene3D" id="3.90.180.10">
    <property type="entry name" value="Medium-chain alcohol dehydrogenases, catalytic domain"/>
    <property type="match status" value="1"/>
</dbReference>
<dbReference type="InterPro" id="IPR002328">
    <property type="entry name" value="ADH_Zn_CS"/>
</dbReference>
<dbReference type="CDD" id="cd08254">
    <property type="entry name" value="hydroxyacyl_CoA_DH"/>
    <property type="match status" value="1"/>
</dbReference>
<evidence type="ECO:0000256" key="4">
    <source>
        <dbReference type="ARBA" id="ARBA00022833"/>
    </source>
</evidence>
<comment type="similarity">
    <text evidence="2 6">Belongs to the zinc-containing alcohol dehydrogenase family.</text>
</comment>
<dbReference type="InterPro" id="IPR036291">
    <property type="entry name" value="NAD(P)-bd_dom_sf"/>
</dbReference>
<evidence type="ECO:0000256" key="1">
    <source>
        <dbReference type="ARBA" id="ARBA00001947"/>
    </source>
</evidence>
<dbReference type="Proteomes" id="UP001215151">
    <property type="component" value="Unassembled WGS sequence"/>
</dbReference>
<dbReference type="InterPro" id="IPR013154">
    <property type="entry name" value="ADH-like_N"/>
</dbReference>
<comment type="cofactor">
    <cofactor evidence="1 6">
        <name>Zn(2+)</name>
        <dbReference type="ChEBI" id="CHEBI:29105"/>
    </cofactor>
</comment>
<dbReference type="SMART" id="SM00829">
    <property type="entry name" value="PKS_ER"/>
    <property type="match status" value="1"/>
</dbReference>
<feature type="domain" description="Enoyl reductase (ER)" evidence="7">
    <location>
        <begin position="17"/>
        <end position="342"/>
    </location>
</feature>
<dbReference type="InterPro" id="IPR020843">
    <property type="entry name" value="ER"/>
</dbReference>
<dbReference type="InterPro" id="IPR011032">
    <property type="entry name" value="GroES-like_sf"/>
</dbReference>
<proteinExistence type="inferred from homology"/>
<evidence type="ECO:0000313" key="8">
    <source>
        <dbReference type="EMBL" id="KAJ8463160.1"/>
    </source>
</evidence>
<evidence type="ECO:0000259" key="7">
    <source>
        <dbReference type="SMART" id="SM00829"/>
    </source>
</evidence>
<name>A0AAD7TJT1_9APHY</name>
<keyword evidence="5" id="KW-0560">Oxidoreductase</keyword>
<dbReference type="GO" id="GO:0005737">
    <property type="term" value="C:cytoplasm"/>
    <property type="evidence" value="ECO:0007669"/>
    <property type="project" value="TreeGrafter"/>
</dbReference>
<comment type="caution">
    <text evidence="8">The sequence shown here is derived from an EMBL/GenBank/DDBJ whole genome shotgun (WGS) entry which is preliminary data.</text>
</comment>
<evidence type="ECO:0000313" key="9">
    <source>
        <dbReference type="Proteomes" id="UP001215151"/>
    </source>
</evidence>
<dbReference type="AlphaFoldDB" id="A0AAD7TJT1"/>
<gene>
    <name evidence="8" type="ORF">ONZ51_g10425</name>
</gene>
<dbReference type="EMBL" id="JAPEVG010000412">
    <property type="protein sequence ID" value="KAJ8463160.1"/>
    <property type="molecule type" value="Genomic_DNA"/>
</dbReference>
<dbReference type="Pfam" id="PF08240">
    <property type="entry name" value="ADH_N"/>
    <property type="match status" value="1"/>
</dbReference>
<keyword evidence="3 6" id="KW-0479">Metal-binding</keyword>
<dbReference type="SUPFAM" id="SSF50129">
    <property type="entry name" value="GroES-like"/>
    <property type="match status" value="1"/>
</dbReference>
<keyword evidence="4 6" id="KW-0862">Zinc</keyword>
<reference evidence="8" key="1">
    <citation type="submission" date="2022-11" db="EMBL/GenBank/DDBJ databases">
        <title>Genome Sequence of Cubamyces cubensis.</title>
        <authorList>
            <person name="Buettner E."/>
        </authorList>
    </citation>
    <scope>NUCLEOTIDE SEQUENCE</scope>
    <source>
        <strain evidence="8">MPL-01</strain>
    </source>
</reference>
<dbReference type="PANTHER" id="PTHR42940:SF8">
    <property type="entry name" value="VACUOLAR PROTEIN SORTING-ASSOCIATED PROTEIN 11"/>
    <property type="match status" value="1"/>
</dbReference>
<dbReference type="Gene3D" id="3.40.50.720">
    <property type="entry name" value="NAD(P)-binding Rossmann-like Domain"/>
    <property type="match status" value="1"/>
</dbReference>
<dbReference type="InterPro" id="IPR013149">
    <property type="entry name" value="ADH-like_C"/>
</dbReference>
<evidence type="ECO:0000256" key="6">
    <source>
        <dbReference type="RuleBase" id="RU361277"/>
    </source>
</evidence>
<sequence length="348" mass="36704">MTVEIPTTMRAAVYRPGNLNPVIEHDHPVPQPGQGQVLLKVAACGACHSDVFLLTEALIDDRTYILGHEISGYPVQLGEGVQGIREGQLYVVYVLVPCVRSTNGQPPNMNGIGNDGGLAEYIVVEQSQLVPVPEGLSPEIACLAGDSLITVFNAVHNNAGLRHGTKKRVLIYGVGGLGHQAVQLAKSYGATVFAVDYKKAARSLALELGADRALSLSEITSETAAGTFTVDIVIDFVANQQSFSLAKAATKGNAQSLLSVPPSKIVLVGASADNLPVTPIELLDFNIQVIPNIYGSLDDLRSALALLADGVVKPIVHTVPLEKIDETINALRASAVLGRRVIVPGLCE</sequence>
<dbReference type="Pfam" id="PF00107">
    <property type="entry name" value="ADH_zinc_N"/>
    <property type="match status" value="1"/>
</dbReference>
<dbReference type="GO" id="GO:0004022">
    <property type="term" value="F:alcohol dehydrogenase (NAD+) activity"/>
    <property type="evidence" value="ECO:0007669"/>
    <property type="project" value="TreeGrafter"/>
</dbReference>
<evidence type="ECO:0000256" key="3">
    <source>
        <dbReference type="ARBA" id="ARBA00022723"/>
    </source>
</evidence>